<name>A0AAD6B1Q7_9TELE</name>
<reference evidence="1" key="1">
    <citation type="submission" date="2022-11" db="EMBL/GenBank/DDBJ databases">
        <title>Chromosome-level genome of Pogonophryne albipinna.</title>
        <authorList>
            <person name="Jo E."/>
        </authorList>
    </citation>
    <scope>NUCLEOTIDE SEQUENCE</scope>
    <source>
        <strain evidence="1">SGF0006</strain>
        <tissue evidence="1">Muscle</tissue>
    </source>
</reference>
<sequence>TILDHLCPAGREPIVDTDTYSAEWSPFKELVHANYSNNSFQEDHGYTTCWLPT</sequence>
<accession>A0AAD6B1Q7</accession>
<dbReference type="AlphaFoldDB" id="A0AAD6B1Q7"/>
<proteinExistence type="predicted"/>
<comment type="caution">
    <text evidence="1">The sequence shown here is derived from an EMBL/GenBank/DDBJ whole genome shotgun (WGS) entry which is preliminary data.</text>
</comment>
<dbReference type="EMBL" id="JAPTMU010000011">
    <property type="protein sequence ID" value="KAJ4935217.1"/>
    <property type="molecule type" value="Genomic_DNA"/>
</dbReference>
<evidence type="ECO:0000313" key="1">
    <source>
        <dbReference type="EMBL" id="KAJ4935217.1"/>
    </source>
</evidence>
<keyword evidence="2" id="KW-1185">Reference proteome</keyword>
<organism evidence="1 2">
    <name type="scientific">Pogonophryne albipinna</name>
    <dbReference type="NCBI Taxonomy" id="1090488"/>
    <lineage>
        <taxon>Eukaryota</taxon>
        <taxon>Metazoa</taxon>
        <taxon>Chordata</taxon>
        <taxon>Craniata</taxon>
        <taxon>Vertebrata</taxon>
        <taxon>Euteleostomi</taxon>
        <taxon>Actinopterygii</taxon>
        <taxon>Neopterygii</taxon>
        <taxon>Teleostei</taxon>
        <taxon>Neoteleostei</taxon>
        <taxon>Acanthomorphata</taxon>
        <taxon>Eupercaria</taxon>
        <taxon>Perciformes</taxon>
        <taxon>Notothenioidei</taxon>
        <taxon>Pogonophryne</taxon>
    </lineage>
</organism>
<dbReference type="Proteomes" id="UP001219934">
    <property type="component" value="Unassembled WGS sequence"/>
</dbReference>
<gene>
    <name evidence="1" type="ORF">JOQ06_016753</name>
</gene>
<evidence type="ECO:0000313" key="2">
    <source>
        <dbReference type="Proteomes" id="UP001219934"/>
    </source>
</evidence>
<feature type="non-terminal residue" evidence="1">
    <location>
        <position position="1"/>
    </location>
</feature>
<protein>
    <submittedName>
        <fullName evidence="1">Uncharacterized protein</fullName>
    </submittedName>
</protein>